<dbReference type="PRINTS" id="PR00455">
    <property type="entry name" value="HTHTETR"/>
</dbReference>
<dbReference type="GO" id="GO:0000976">
    <property type="term" value="F:transcription cis-regulatory region binding"/>
    <property type="evidence" value="ECO:0007669"/>
    <property type="project" value="TreeGrafter"/>
</dbReference>
<keyword evidence="2 4" id="KW-0238">DNA-binding</keyword>
<dbReference type="PANTHER" id="PTHR30055">
    <property type="entry name" value="HTH-TYPE TRANSCRIPTIONAL REGULATOR RUTR"/>
    <property type="match status" value="1"/>
</dbReference>
<dbReference type="SUPFAM" id="SSF48498">
    <property type="entry name" value="Tetracyclin repressor-like, C-terminal domain"/>
    <property type="match status" value="1"/>
</dbReference>
<dbReference type="Pfam" id="PF00440">
    <property type="entry name" value="TetR_N"/>
    <property type="match status" value="1"/>
</dbReference>
<dbReference type="InterPro" id="IPR001647">
    <property type="entry name" value="HTH_TetR"/>
</dbReference>
<dbReference type="GO" id="GO:0003700">
    <property type="term" value="F:DNA-binding transcription factor activity"/>
    <property type="evidence" value="ECO:0007669"/>
    <property type="project" value="TreeGrafter"/>
</dbReference>
<name>A0A921AUB3_9BACT</name>
<dbReference type="PROSITE" id="PS50977">
    <property type="entry name" value="HTH_TETR_2"/>
    <property type="match status" value="1"/>
</dbReference>
<dbReference type="EMBL" id="DYZA01000004">
    <property type="protein sequence ID" value="HJD96055.1"/>
    <property type="molecule type" value="Genomic_DNA"/>
</dbReference>
<dbReference type="InterPro" id="IPR009057">
    <property type="entry name" value="Homeodomain-like_sf"/>
</dbReference>
<protein>
    <submittedName>
        <fullName evidence="6">TetR/AcrR family transcriptional regulator</fullName>
    </submittedName>
</protein>
<dbReference type="RefSeq" id="WP_304120118.1">
    <property type="nucleotide sequence ID" value="NZ_DYZA01000004.1"/>
</dbReference>
<feature type="DNA-binding region" description="H-T-H motif" evidence="4">
    <location>
        <begin position="38"/>
        <end position="57"/>
    </location>
</feature>
<dbReference type="AlphaFoldDB" id="A0A921AUB3"/>
<evidence type="ECO:0000313" key="6">
    <source>
        <dbReference type="EMBL" id="HJD96055.1"/>
    </source>
</evidence>
<organism evidence="6 7">
    <name type="scientific">Mailhella massiliensis</name>
    <dbReference type="NCBI Taxonomy" id="1903261"/>
    <lineage>
        <taxon>Bacteria</taxon>
        <taxon>Pseudomonadati</taxon>
        <taxon>Thermodesulfobacteriota</taxon>
        <taxon>Desulfovibrionia</taxon>
        <taxon>Desulfovibrionales</taxon>
        <taxon>Desulfovibrionaceae</taxon>
        <taxon>Mailhella</taxon>
    </lineage>
</organism>
<gene>
    <name evidence="6" type="ORF">K8W16_00180</name>
</gene>
<reference evidence="6" key="2">
    <citation type="submission" date="2021-09" db="EMBL/GenBank/DDBJ databases">
        <authorList>
            <person name="Gilroy R."/>
        </authorList>
    </citation>
    <scope>NUCLEOTIDE SEQUENCE</scope>
    <source>
        <strain evidence="6">ChiGjej2B2-19336</strain>
    </source>
</reference>
<keyword evidence="3" id="KW-0804">Transcription</keyword>
<evidence type="ECO:0000259" key="5">
    <source>
        <dbReference type="PROSITE" id="PS50977"/>
    </source>
</evidence>
<dbReference type="Gene3D" id="1.10.357.10">
    <property type="entry name" value="Tetracycline Repressor, domain 2"/>
    <property type="match status" value="1"/>
</dbReference>
<evidence type="ECO:0000256" key="1">
    <source>
        <dbReference type="ARBA" id="ARBA00023015"/>
    </source>
</evidence>
<evidence type="ECO:0000313" key="7">
    <source>
        <dbReference type="Proteomes" id="UP000698963"/>
    </source>
</evidence>
<evidence type="ECO:0000256" key="2">
    <source>
        <dbReference type="ARBA" id="ARBA00023125"/>
    </source>
</evidence>
<dbReference type="PANTHER" id="PTHR30055:SF234">
    <property type="entry name" value="HTH-TYPE TRANSCRIPTIONAL REGULATOR BETI"/>
    <property type="match status" value="1"/>
</dbReference>
<dbReference type="SUPFAM" id="SSF46689">
    <property type="entry name" value="Homeodomain-like"/>
    <property type="match status" value="1"/>
</dbReference>
<dbReference type="InterPro" id="IPR036271">
    <property type="entry name" value="Tet_transcr_reg_TetR-rel_C_sf"/>
</dbReference>
<evidence type="ECO:0000256" key="3">
    <source>
        <dbReference type="ARBA" id="ARBA00023163"/>
    </source>
</evidence>
<sequence>MLFFSRKKHSREDGEATRRQILGTAVRLFAEHGYADTTSKMICREAGVNIAAVNYYFGSRDDLYRAVLDEVHEHIVNEREMAVITSADLPVRKKLEKVLDAYIDTVFNGESWYARIWAHELIAPSPLGGVAFLAGTISKERSIGSLLSELTGIPRDDPALQTCIITVMAPYLLMLCVQRDMARTLTSVFDYRKEEVNRHFKILLFAALREFSGRYARGELPPVLPSGVEEGHA</sequence>
<comment type="caution">
    <text evidence="6">The sequence shown here is derived from an EMBL/GenBank/DDBJ whole genome shotgun (WGS) entry which is preliminary data.</text>
</comment>
<dbReference type="InterPro" id="IPR050109">
    <property type="entry name" value="HTH-type_TetR-like_transc_reg"/>
</dbReference>
<proteinExistence type="predicted"/>
<reference evidence="6" key="1">
    <citation type="journal article" date="2021" name="PeerJ">
        <title>Extensive microbial diversity within the chicken gut microbiome revealed by metagenomics and culture.</title>
        <authorList>
            <person name="Gilroy R."/>
            <person name="Ravi A."/>
            <person name="Getino M."/>
            <person name="Pursley I."/>
            <person name="Horton D.L."/>
            <person name="Alikhan N.F."/>
            <person name="Baker D."/>
            <person name="Gharbi K."/>
            <person name="Hall N."/>
            <person name="Watson M."/>
            <person name="Adriaenssens E.M."/>
            <person name="Foster-Nyarko E."/>
            <person name="Jarju S."/>
            <person name="Secka A."/>
            <person name="Antonio M."/>
            <person name="Oren A."/>
            <person name="Chaudhuri R.R."/>
            <person name="La Ragione R."/>
            <person name="Hildebrand F."/>
            <person name="Pallen M.J."/>
        </authorList>
    </citation>
    <scope>NUCLEOTIDE SEQUENCE</scope>
    <source>
        <strain evidence="6">ChiGjej2B2-19336</strain>
    </source>
</reference>
<keyword evidence="1" id="KW-0805">Transcription regulation</keyword>
<evidence type="ECO:0000256" key="4">
    <source>
        <dbReference type="PROSITE-ProRule" id="PRU00335"/>
    </source>
</evidence>
<dbReference type="Proteomes" id="UP000698963">
    <property type="component" value="Unassembled WGS sequence"/>
</dbReference>
<accession>A0A921AUB3</accession>
<feature type="domain" description="HTH tetR-type" evidence="5">
    <location>
        <begin position="15"/>
        <end position="75"/>
    </location>
</feature>